<gene>
    <name evidence="9" type="ORF">AAE02nite_34590</name>
</gene>
<organism evidence="9 10">
    <name type="scientific">Adhaeribacter aerolatus</name>
    <dbReference type="NCBI Taxonomy" id="670289"/>
    <lineage>
        <taxon>Bacteria</taxon>
        <taxon>Pseudomonadati</taxon>
        <taxon>Bacteroidota</taxon>
        <taxon>Cytophagia</taxon>
        <taxon>Cytophagales</taxon>
        <taxon>Hymenobacteraceae</taxon>
        <taxon>Adhaeribacter</taxon>
    </lineage>
</organism>
<dbReference type="PANTHER" id="PTHR43806:SF11">
    <property type="entry name" value="CEREVISIN-RELATED"/>
    <property type="match status" value="1"/>
</dbReference>
<dbReference type="PROSITE" id="PS00138">
    <property type="entry name" value="SUBTILASE_SER"/>
    <property type="match status" value="1"/>
</dbReference>
<dbReference type="PROSITE" id="PS00136">
    <property type="entry name" value="SUBTILASE_ASP"/>
    <property type="match status" value="1"/>
</dbReference>
<protein>
    <recommendedName>
        <fullName evidence="11">Peptidase S8/S53 domain-containing protein</fullName>
    </recommendedName>
</protein>
<proteinExistence type="inferred from homology"/>
<feature type="active site" description="Charge relay system" evidence="5">
    <location>
        <position position="344"/>
    </location>
</feature>
<feature type="domain" description="Peptidase S8/S53" evidence="7">
    <location>
        <begin position="152"/>
        <end position="355"/>
    </location>
</feature>
<evidence type="ECO:0008006" key="11">
    <source>
        <dbReference type="Google" id="ProtNLM"/>
    </source>
</evidence>
<accession>A0A512B1G6</accession>
<feature type="domain" description="Inhibitor I9" evidence="8">
    <location>
        <begin position="33"/>
        <end position="103"/>
    </location>
</feature>
<dbReference type="Pfam" id="PF00082">
    <property type="entry name" value="Peptidase_S8"/>
    <property type="match status" value="1"/>
</dbReference>
<dbReference type="PANTHER" id="PTHR43806">
    <property type="entry name" value="PEPTIDASE S8"/>
    <property type="match status" value="1"/>
</dbReference>
<dbReference type="InterPro" id="IPR023827">
    <property type="entry name" value="Peptidase_S8_Asp-AS"/>
</dbReference>
<dbReference type="InterPro" id="IPR050131">
    <property type="entry name" value="Peptidase_S8_subtilisin-like"/>
</dbReference>
<dbReference type="SUPFAM" id="SSF54897">
    <property type="entry name" value="Protease propeptides/inhibitors"/>
    <property type="match status" value="1"/>
</dbReference>
<dbReference type="PROSITE" id="PS00137">
    <property type="entry name" value="SUBTILASE_HIS"/>
    <property type="match status" value="1"/>
</dbReference>
<keyword evidence="10" id="KW-1185">Reference proteome</keyword>
<dbReference type="InterPro" id="IPR022398">
    <property type="entry name" value="Peptidase_S8_His-AS"/>
</dbReference>
<feature type="active site" description="Charge relay system" evidence="5">
    <location>
        <position position="154"/>
    </location>
</feature>
<keyword evidence="4 5" id="KW-0720">Serine protease</keyword>
<evidence type="ECO:0000256" key="4">
    <source>
        <dbReference type="ARBA" id="ARBA00022825"/>
    </source>
</evidence>
<dbReference type="InterPro" id="IPR000209">
    <property type="entry name" value="Peptidase_S8/S53_dom"/>
</dbReference>
<dbReference type="SUPFAM" id="SSF52743">
    <property type="entry name" value="Subtilisin-like"/>
    <property type="match status" value="1"/>
</dbReference>
<feature type="active site" description="Charge relay system" evidence="5">
    <location>
        <position position="187"/>
    </location>
</feature>
<dbReference type="PRINTS" id="PR00723">
    <property type="entry name" value="SUBTILISIN"/>
</dbReference>
<keyword evidence="3 5" id="KW-0378">Hydrolase</keyword>
<dbReference type="InterPro" id="IPR023828">
    <property type="entry name" value="Peptidase_S8_Ser-AS"/>
</dbReference>
<dbReference type="EMBL" id="BJYS01000027">
    <property type="protein sequence ID" value="GEO05795.1"/>
    <property type="molecule type" value="Genomic_DNA"/>
</dbReference>
<reference evidence="9 10" key="1">
    <citation type="submission" date="2019-07" db="EMBL/GenBank/DDBJ databases">
        <title>Whole genome shotgun sequence of Adhaeribacter aerolatus NBRC 106133.</title>
        <authorList>
            <person name="Hosoyama A."/>
            <person name="Uohara A."/>
            <person name="Ohji S."/>
            <person name="Ichikawa N."/>
        </authorList>
    </citation>
    <scope>NUCLEOTIDE SEQUENCE [LARGE SCALE GENOMIC DNA]</scope>
    <source>
        <strain evidence="9 10">NBRC 106133</strain>
    </source>
</reference>
<name>A0A512B1G6_9BACT</name>
<evidence type="ECO:0000256" key="3">
    <source>
        <dbReference type="ARBA" id="ARBA00022801"/>
    </source>
</evidence>
<evidence type="ECO:0000259" key="8">
    <source>
        <dbReference type="Pfam" id="PF05922"/>
    </source>
</evidence>
<dbReference type="GO" id="GO:0004252">
    <property type="term" value="F:serine-type endopeptidase activity"/>
    <property type="evidence" value="ECO:0007669"/>
    <property type="project" value="UniProtKB-UniRule"/>
</dbReference>
<dbReference type="Gene3D" id="3.40.50.200">
    <property type="entry name" value="Peptidase S8/S53 domain"/>
    <property type="match status" value="1"/>
</dbReference>
<dbReference type="PROSITE" id="PS51892">
    <property type="entry name" value="SUBTILASE"/>
    <property type="match status" value="1"/>
</dbReference>
<dbReference type="InterPro" id="IPR010259">
    <property type="entry name" value="S8pro/Inhibitor_I9"/>
</dbReference>
<sequence>MAGCQNEDKLLEEQAPKITAAETPNTANIIQGKYIVVFKDKGEKTTEIIDDLVFAKKVNRTNISESLEGRIQGFTGKLSSDQLKDLRNNPEVASIEPDQVISLDPSGKSSLTAYSTEAPSATYTMPAQPAQSVPWGVNMVGRGDGTGKTAWVIDSGVDVYHPDLKVDIARSVSFVTGLTSVQDGYGHGTMVAGIIGAKNNTIGVVGVAANATIVALRVLDNNGAGSLSNLIRAVNHVGTYGKAGDVVNISIGAAASSILDNAIKTAAAKGIYFSIAAGNSAVDCSNTSPQRVNATNVYTVSAMDANKYFWNASNFGAPVDRAAPGVNITTTGKNGTYTYGHGTSFAAPHVAGLLLLRGNYIGTNGTVIGDKDSWTDQIAKL</sequence>
<dbReference type="Pfam" id="PF05922">
    <property type="entry name" value="Inhibitor_I9"/>
    <property type="match status" value="1"/>
</dbReference>
<evidence type="ECO:0000256" key="2">
    <source>
        <dbReference type="ARBA" id="ARBA00022670"/>
    </source>
</evidence>
<dbReference type="InterPro" id="IPR037045">
    <property type="entry name" value="S8pro/Inhibitor_I9_sf"/>
</dbReference>
<evidence type="ECO:0000256" key="5">
    <source>
        <dbReference type="PROSITE-ProRule" id="PRU01240"/>
    </source>
</evidence>
<evidence type="ECO:0000313" key="9">
    <source>
        <dbReference type="EMBL" id="GEO05795.1"/>
    </source>
</evidence>
<dbReference type="Proteomes" id="UP000321532">
    <property type="component" value="Unassembled WGS sequence"/>
</dbReference>
<dbReference type="InterPro" id="IPR015500">
    <property type="entry name" value="Peptidase_S8_subtilisin-rel"/>
</dbReference>
<dbReference type="GO" id="GO:0006508">
    <property type="term" value="P:proteolysis"/>
    <property type="evidence" value="ECO:0007669"/>
    <property type="project" value="UniProtKB-KW"/>
</dbReference>
<comment type="caution">
    <text evidence="9">The sequence shown here is derived from an EMBL/GenBank/DDBJ whole genome shotgun (WGS) entry which is preliminary data.</text>
</comment>
<keyword evidence="2 5" id="KW-0645">Protease</keyword>
<dbReference type="InterPro" id="IPR036852">
    <property type="entry name" value="Peptidase_S8/S53_dom_sf"/>
</dbReference>
<dbReference type="Gene3D" id="3.30.70.80">
    <property type="entry name" value="Peptidase S8 propeptide/proteinase inhibitor I9"/>
    <property type="match status" value="1"/>
</dbReference>
<evidence type="ECO:0000256" key="1">
    <source>
        <dbReference type="ARBA" id="ARBA00011073"/>
    </source>
</evidence>
<evidence type="ECO:0000259" key="7">
    <source>
        <dbReference type="Pfam" id="PF00082"/>
    </source>
</evidence>
<evidence type="ECO:0000313" key="10">
    <source>
        <dbReference type="Proteomes" id="UP000321532"/>
    </source>
</evidence>
<dbReference type="GO" id="GO:0005615">
    <property type="term" value="C:extracellular space"/>
    <property type="evidence" value="ECO:0007669"/>
    <property type="project" value="TreeGrafter"/>
</dbReference>
<evidence type="ECO:0000256" key="6">
    <source>
        <dbReference type="RuleBase" id="RU003355"/>
    </source>
</evidence>
<comment type="similarity">
    <text evidence="1 5 6">Belongs to the peptidase S8 family.</text>
</comment>
<dbReference type="AlphaFoldDB" id="A0A512B1G6"/>